<dbReference type="Gene3D" id="3.30.40.10">
    <property type="entry name" value="Zinc/RING finger domain, C3HC4 (zinc finger)"/>
    <property type="match status" value="1"/>
</dbReference>
<reference evidence="8 9" key="1">
    <citation type="submission" date="2019-06" db="EMBL/GenBank/DDBJ databases">
        <title>Discovery of a novel chromosome fission-fusion reversal in muntjac.</title>
        <authorList>
            <person name="Mudd A.B."/>
            <person name="Bredeson J.V."/>
            <person name="Baum R."/>
            <person name="Hockemeyer D."/>
            <person name="Rokhsar D.S."/>
        </authorList>
    </citation>
    <scope>NUCLEOTIDE SEQUENCE [LARGE SCALE GENOMIC DNA]</scope>
    <source>
        <strain evidence="8">UTSW_UCB_Mm</strain>
        <tissue evidence="8">Fibroblast cell line</tissue>
    </source>
</reference>
<keyword evidence="3" id="KW-0862">Zinc</keyword>
<keyword evidence="9" id="KW-1185">Reference proteome</keyword>
<evidence type="ECO:0000256" key="2">
    <source>
        <dbReference type="ARBA" id="ARBA00022771"/>
    </source>
</evidence>
<dbReference type="AlphaFoldDB" id="A0A5N3W3C8"/>
<evidence type="ECO:0000259" key="5">
    <source>
        <dbReference type="PROSITE" id="PS50089"/>
    </source>
</evidence>
<evidence type="ECO:0000313" key="8">
    <source>
        <dbReference type="EMBL" id="KAB0356004.1"/>
    </source>
</evidence>
<organism evidence="8 9">
    <name type="scientific">Muntiacus muntjak</name>
    <name type="common">Barking deer</name>
    <name type="synonym">Indian muntjac</name>
    <dbReference type="NCBI Taxonomy" id="9888"/>
    <lineage>
        <taxon>Eukaryota</taxon>
        <taxon>Metazoa</taxon>
        <taxon>Chordata</taxon>
        <taxon>Craniata</taxon>
        <taxon>Vertebrata</taxon>
        <taxon>Euteleostomi</taxon>
        <taxon>Mammalia</taxon>
        <taxon>Eutheria</taxon>
        <taxon>Laurasiatheria</taxon>
        <taxon>Artiodactyla</taxon>
        <taxon>Ruminantia</taxon>
        <taxon>Pecora</taxon>
        <taxon>Cervidae</taxon>
        <taxon>Muntiacinae</taxon>
        <taxon>Muntiacus</taxon>
    </lineage>
</organism>
<accession>A0A5N3W3C8</accession>
<feature type="domain" description="RING-type" evidence="5">
    <location>
        <begin position="16"/>
        <end position="57"/>
    </location>
</feature>
<dbReference type="Gene3D" id="2.60.120.920">
    <property type="match status" value="1"/>
</dbReference>
<dbReference type="PRINTS" id="PR01407">
    <property type="entry name" value="BUTYPHLNCDUF"/>
</dbReference>
<dbReference type="InterPro" id="IPR050143">
    <property type="entry name" value="TRIM/RBCC"/>
</dbReference>
<dbReference type="SUPFAM" id="SSF57850">
    <property type="entry name" value="RING/U-box"/>
    <property type="match status" value="1"/>
</dbReference>
<dbReference type="InterPro" id="IPR006574">
    <property type="entry name" value="PRY"/>
</dbReference>
<dbReference type="Pfam" id="PF13765">
    <property type="entry name" value="PRY"/>
    <property type="match status" value="1"/>
</dbReference>
<evidence type="ECO:0000259" key="6">
    <source>
        <dbReference type="PROSITE" id="PS50119"/>
    </source>
</evidence>
<dbReference type="InterPro" id="IPR001870">
    <property type="entry name" value="B30.2/SPRY"/>
</dbReference>
<sequence>MAAASPLRKLEDEVLCSICLDYLKDPVTVDCGHVFCYHCIIKVCESAQQPLYCSLCKTAFKKENIRHVWQMASIVENIWRMKVDEERQPREDRPLEQSAEKLCGQHLEKLHYHCKDDRQILGVVCRASREHRHHAALPLEKAAPSYRGRILNRLKILKGDRDRIQNFQSTGEDEIQALLAKFQNHKQDIASVFEQGYQFLREREQYLLDWLEGMEQHLSEGRNRHVTKGSEEVIRLETLISELKKKARQPALELLQVMDQSQTSVLPFLLFWTLLRLSVLYPRKKFWIEKPISPAIRKQMEGFSDKLLCLEKGLRGFHGKLMRELQYKTMRIILDSQTASGYLSVSPNGKSMMFTGLWINKCQRGQRFDPEPGVLGSKGFTWGKVYWEVKVDRICWEAEEEEDARRDRAGSRGVFGSRDLGGFIGITDGYHSPGYREENEELEGEWSQEHGIWPKFCLVGVARESVGFWTLQLSSAGVSVCTSPEPFQILSYCPQQIGVALDHDGGKIIYEFSSAFTGRIFPFLWLNCMKSRLPLRP</sequence>
<dbReference type="EMBL" id="VCEA01000001">
    <property type="protein sequence ID" value="KAB0356004.1"/>
    <property type="molecule type" value="Genomic_DNA"/>
</dbReference>
<dbReference type="PROSITE" id="PS50119">
    <property type="entry name" value="ZF_BBOX"/>
    <property type="match status" value="1"/>
</dbReference>
<comment type="caution">
    <text evidence="8">The sequence shown here is derived from an EMBL/GenBank/DDBJ whole genome shotgun (WGS) entry which is preliminary data.</text>
</comment>
<dbReference type="Pfam" id="PF15227">
    <property type="entry name" value="zf-C3HC4_4"/>
    <property type="match status" value="1"/>
</dbReference>
<dbReference type="InterPro" id="IPR013083">
    <property type="entry name" value="Znf_RING/FYVE/PHD"/>
</dbReference>
<dbReference type="Proteomes" id="UP000326458">
    <property type="component" value="Unassembled WGS sequence"/>
</dbReference>
<protein>
    <recommendedName>
        <fullName evidence="10">Tripartite motif-containing protein 26-like</fullName>
    </recommendedName>
</protein>
<evidence type="ECO:0000256" key="1">
    <source>
        <dbReference type="ARBA" id="ARBA00022723"/>
    </source>
</evidence>
<keyword evidence="2 4" id="KW-0863">Zinc-finger</keyword>
<dbReference type="InterPro" id="IPR013320">
    <property type="entry name" value="ConA-like_dom_sf"/>
</dbReference>
<dbReference type="PROSITE" id="PS50188">
    <property type="entry name" value="B302_SPRY"/>
    <property type="match status" value="1"/>
</dbReference>
<dbReference type="PROSITE" id="PS50089">
    <property type="entry name" value="ZF_RING_2"/>
    <property type="match status" value="1"/>
</dbReference>
<dbReference type="PANTHER" id="PTHR24103">
    <property type="entry name" value="E3 UBIQUITIN-PROTEIN LIGASE TRIM"/>
    <property type="match status" value="1"/>
</dbReference>
<dbReference type="SUPFAM" id="SSF49899">
    <property type="entry name" value="Concanavalin A-like lectins/glucanases"/>
    <property type="match status" value="2"/>
</dbReference>
<evidence type="ECO:0000256" key="3">
    <source>
        <dbReference type="ARBA" id="ARBA00022833"/>
    </source>
</evidence>
<dbReference type="InterPro" id="IPR043136">
    <property type="entry name" value="B30.2/SPRY_sf"/>
</dbReference>
<dbReference type="GO" id="GO:0008270">
    <property type="term" value="F:zinc ion binding"/>
    <property type="evidence" value="ECO:0007669"/>
    <property type="project" value="UniProtKB-KW"/>
</dbReference>
<keyword evidence="1" id="KW-0479">Metal-binding</keyword>
<evidence type="ECO:0000313" key="9">
    <source>
        <dbReference type="Proteomes" id="UP000326458"/>
    </source>
</evidence>
<evidence type="ECO:0000256" key="4">
    <source>
        <dbReference type="PROSITE-ProRule" id="PRU00024"/>
    </source>
</evidence>
<dbReference type="SUPFAM" id="SSF57845">
    <property type="entry name" value="B-box zinc-binding domain"/>
    <property type="match status" value="1"/>
</dbReference>
<dbReference type="InterPro" id="IPR001841">
    <property type="entry name" value="Znf_RING"/>
</dbReference>
<dbReference type="SMART" id="SM00184">
    <property type="entry name" value="RING"/>
    <property type="match status" value="1"/>
</dbReference>
<dbReference type="InterPro" id="IPR017907">
    <property type="entry name" value="Znf_RING_CS"/>
</dbReference>
<dbReference type="PROSITE" id="PS00518">
    <property type="entry name" value="ZF_RING_1"/>
    <property type="match status" value="1"/>
</dbReference>
<gene>
    <name evidence="8" type="ORF">FD754_000160</name>
</gene>
<name>A0A5N3W3C8_MUNMU</name>
<dbReference type="Gene3D" id="3.30.160.60">
    <property type="entry name" value="Classic Zinc Finger"/>
    <property type="match status" value="1"/>
</dbReference>
<dbReference type="InterPro" id="IPR000315">
    <property type="entry name" value="Znf_B-box"/>
</dbReference>
<dbReference type="InterPro" id="IPR003879">
    <property type="entry name" value="Butyrophylin_SPRY"/>
</dbReference>
<feature type="domain" description="B box-type" evidence="6">
    <location>
        <begin position="98"/>
        <end position="139"/>
    </location>
</feature>
<proteinExistence type="predicted"/>
<evidence type="ECO:0000259" key="7">
    <source>
        <dbReference type="PROSITE" id="PS50188"/>
    </source>
</evidence>
<dbReference type="SMART" id="SM00589">
    <property type="entry name" value="PRY"/>
    <property type="match status" value="1"/>
</dbReference>
<evidence type="ECO:0008006" key="10">
    <source>
        <dbReference type="Google" id="ProtNLM"/>
    </source>
</evidence>
<feature type="domain" description="B30.2/SPRY" evidence="7">
    <location>
        <begin position="312"/>
        <end position="537"/>
    </location>
</feature>
<dbReference type="SMART" id="SM00336">
    <property type="entry name" value="BBOX"/>
    <property type="match status" value="1"/>
</dbReference>